<feature type="transmembrane region" description="Helical" evidence="1">
    <location>
        <begin position="45"/>
        <end position="64"/>
    </location>
</feature>
<evidence type="ECO:0000313" key="2">
    <source>
        <dbReference type="EMBL" id="MST49413.1"/>
    </source>
</evidence>
<dbReference type="EMBL" id="VUMY01000006">
    <property type="protein sequence ID" value="MST49413.1"/>
    <property type="molecule type" value="Genomic_DNA"/>
</dbReference>
<reference evidence="2 3" key="1">
    <citation type="submission" date="2019-08" db="EMBL/GenBank/DDBJ databases">
        <title>In-depth cultivation of the pig gut microbiome towards novel bacterial diversity and tailored functional studies.</title>
        <authorList>
            <person name="Wylensek D."/>
            <person name="Hitch T.C.A."/>
            <person name="Clavel T."/>
        </authorList>
    </citation>
    <scope>NUCLEOTIDE SEQUENCE [LARGE SCALE GENOMIC DNA]</scope>
    <source>
        <strain evidence="2 3">RF-GAM-744-WT-7</strain>
    </source>
</reference>
<dbReference type="AlphaFoldDB" id="A0A7K0K1Q8"/>
<sequence>MNQLEEYRIELKKRQGLTLFFIIGGMLLATVGNNFLRSQMPDAPIVNIITVAAIIFELICLAYLSSNMDKMRNEEKLKKAYIAEHDEREAAIRAKSGRPVVTVLAMALVGASLIVGGFSIPAFIALQLAAAFQLLAAFALTGYWSHKL</sequence>
<keyword evidence="1" id="KW-1133">Transmembrane helix</keyword>
<name>A0A7K0K1Q8_9ACTO</name>
<evidence type="ECO:0000256" key="1">
    <source>
        <dbReference type="SAM" id="Phobius"/>
    </source>
</evidence>
<feature type="transmembrane region" description="Helical" evidence="1">
    <location>
        <begin position="100"/>
        <end position="118"/>
    </location>
</feature>
<feature type="transmembrane region" description="Helical" evidence="1">
    <location>
        <begin position="124"/>
        <end position="144"/>
    </location>
</feature>
<proteinExistence type="predicted"/>
<accession>A0A7K0K1Q8</accession>
<keyword evidence="3" id="KW-1185">Reference proteome</keyword>
<keyword evidence="1" id="KW-0812">Transmembrane</keyword>
<feature type="transmembrane region" description="Helical" evidence="1">
    <location>
        <begin position="16"/>
        <end position="33"/>
    </location>
</feature>
<dbReference type="Proteomes" id="UP000442535">
    <property type="component" value="Unassembled WGS sequence"/>
</dbReference>
<dbReference type="RefSeq" id="WP_154544061.1">
    <property type="nucleotide sequence ID" value="NZ_VUMY01000006.1"/>
</dbReference>
<protein>
    <submittedName>
        <fullName evidence="2">Uncharacterized protein</fullName>
    </submittedName>
</protein>
<comment type="caution">
    <text evidence="2">The sequence shown here is derived from an EMBL/GenBank/DDBJ whole genome shotgun (WGS) entry which is preliminary data.</text>
</comment>
<organism evidence="2 3">
    <name type="scientific">Mobiluncus porci</name>
    <dbReference type="NCBI Taxonomy" id="2652278"/>
    <lineage>
        <taxon>Bacteria</taxon>
        <taxon>Bacillati</taxon>
        <taxon>Actinomycetota</taxon>
        <taxon>Actinomycetes</taxon>
        <taxon>Actinomycetales</taxon>
        <taxon>Actinomycetaceae</taxon>
        <taxon>Mobiluncus</taxon>
    </lineage>
</organism>
<keyword evidence="1" id="KW-0472">Membrane</keyword>
<evidence type="ECO:0000313" key="3">
    <source>
        <dbReference type="Proteomes" id="UP000442535"/>
    </source>
</evidence>
<gene>
    <name evidence="2" type="ORF">FYJ63_04060</name>
</gene>